<dbReference type="PROSITE" id="PS51127">
    <property type="entry name" value="BIG1"/>
    <property type="match status" value="1"/>
</dbReference>
<name>A0A5E8M5M9_ECOLX</name>
<dbReference type="Proteomes" id="UP000543424">
    <property type="component" value="Unassembled WGS sequence"/>
</dbReference>
<gene>
    <name evidence="3" type="ORF">F9413_19970</name>
    <name evidence="2" type="ORF">FZU14_05835</name>
</gene>
<comment type="caution">
    <text evidence="3">The sequence shown here is derived from an EMBL/GenBank/DDBJ whole genome shotgun (WGS) entry which is preliminary data.</text>
</comment>
<dbReference type="InterPro" id="IPR003344">
    <property type="entry name" value="Big_1_dom"/>
</dbReference>
<dbReference type="Proteomes" id="UP000531962">
    <property type="component" value="Unassembled WGS sequence"/>
</dbReference>
<sequence>MANTEVTFTLPEDVKANFTLSDGDKAVTDADGKAKVTL</sequence>
<dbReference type="EMBL" id="AASWBF010000038">
    <property type="protein sequence ID" value="EFH4962782.1"/>
    <property type="molecule type" value="Genomic_DNA"/>
</dbReference>
<dbReference type="EMBL" id="AASKVF010000005">
    <property type="protein sequence ID" value="EFD6883748.1"/>
    <property type="molecule type" value="Genomic_DNA"/>
</dbReference>
<reference evidence="3 5" key="1">
    <citation type="submission" date="2019-12" db="EMBL/GenBank/DDBJ databases">
        <authorList>
            <consortium name="NARMS: The National Antimicrobial Resistance Monitoring System"/>
        </authorList>
    </citation>
    <scope>NUCLEOTIDE SEQUENCE [LARGE SCALE GENOMIC DNA]</scope>
    <source>
        <strain evidence="2 4">19MD07CB01-EC</strain>
        <strain evidence="3 5">CVM N19EC0130</strain>
    </source>
</reference>
<organism evidence="3 5">
    <name type="scientific">Escherichia coli</name>
    <dbReference type="NCBI Taxonomy" id="562"/>
    <lineage>
        <taxon>Bacteria</taxon>
        <taxon>Pseudomonadati</taxon>
        <taxon>Pseudomonadota</taxon>
        <taxon>Gammaproteobacteria</taxon>
        <taxon>Enterobacterales</taxon>
        <taxon>Enterobacteriaceae</taxon>
        <taxon>Escherichia</taxon>
    </lineage>
</organism>
<protein>
    <recommendedName>
        <fullName evidence="1">Big-1 domain-containing protein</fullName>
    </recommendedName>
</protein>
<evidence type="ECO:0000313" key="2">
    <source>
        <dbReference type="EMBL" id="EFD6883748.1"/>
    </source>
</evidence>
<evidence type="ECO:0000313" key="3">
    <source>
        <dbReference type="EMBL" id="EFH4962782.1"/>
    </source>
</evidence>
<evidence type="ECO:0000313" key="4">
    <source>
        <dbReference type="Proteomes" id="UP000531962"/>
    </source>
</evidence>
<feature type="domain" description="Big-1" evidence="1">
    <location>
        <begin position="1"/>
        <end position="38"/>
    </location>
</feature>
<proteinExistence type="predicted"/>
<dbReference type="AlphaFoldDB" id="A0A5E8M5M9"/>
<evidence type="ECO:0000313" key="5">
    <source>
        <dbReference type="Proteomes" id="UP000543424"/>
    </source>
</evidence>
<evidence type="ECO:0000259" key="1">
    <source>
        <dbReference type="PROSITE" id="PS51127"/>
    </source>
</evidence>
<accession>A0A5E8M5M9</accession>